<sequence>MDGVSSAEIQLHLDKLDEKWTKQYSNFDYVCCIAGGKWFLKAAIYHENDMVTGCHYCPGKNLTELGFDYAYSKALLLIFNFIVHSDHKASVFFRTTTPDYFENGELFSGGTCNRSVPFKEGEVDMRDVDTIMHNIELEELDKATSLGSGKGVSLKLLDMTRLSLLRPDGHPGPYRQFQPFAEDKNANGQNDWLHWCLTGPIDSWNDLNLMIEKIVNGGKYR</sequence>
<reference evidence="3" key="1">
    <citation type="submission" date="2022-02" db="EMBL/GenBank/DDBJ databases">
        <authorList>
            <person name="Henning P.M."/>
            <person name="McCubbin A.G."/>
            <person name="Shore J.S."/>
        </authorList>
    </citation>
    <scope>NUCLEOTIDE SEQUENCE</scope>
    <source>
        <strain evidence="3">F60SS</strain>
        <tissue evidence="3">Leaves</tissue>
    </source>
</reference>
<proteinExistence type="inferred from homology"/>
<evidence type="ECO:0000256" key="1">
    <source>
        <dbReference type="ARBA" id="ARBA00007727"/>
    </source>
</evidence>
<feature type="domain" description="Trichome birefringence-like C-terminal" evidence="2">
    <location>
        <begin position="6"/>
        <end position="207"/>
    </location>
</feature>
<dbReference type="PANTHER" id="PTHR32285">
    <property type="entry name" value="PROTEIN TRICHOME BIREFRINGENCE-LIKE 9-RELATED"/>
    <property type="match status" value="1"/>
</dbReference>
<dbReference type="Proteomes" id="UP001141552">
    <property type="component" value="Unassembled WGS sequence"/>
</dbReference>
<evidence type="ECO:0000313" key="4">
    <source>
        <dbReference type="Proteomes" id="UP001141552"/>
    </source>
</evidence>
<dbReference type="PANTHER" id="PTHR32285:SF324">
    <property type="entry name" value="PROTEIN TRICHOME BIREFRINGENCE-LIKE 25"/>
    <property type="match status" value="1"/>
</dbReference>
<accession>A0A9Q0G9Y6</accession>
<dbReference type="Pfam" id="PF13839">
    <property type="entry name" value="PC-Esterase"/>
    <property type="match status" value="1"/>
</dbReference>
<dbReference type="OrthoDB" id="630188at2759"/>
<dbReference type="GO" id="GO:0005794">
    <property type="term" value="C:Golgi apparatus"/>
    <property type="evidence" value="ECO:0007669"/>
    <property type="project" value="TreeGrafter"/>
</dbReference>
<comment type="similarity">
    <text evidence="1">Belongs to the PC-esterase family. TBL subfamily.</text>
</comment>
<name>A0A9Q0G9Y6_9ROSI</name>
<dbReference type="InterPro" id="IPR026057">
    <property type="entry name" value="TBL_C"/>
</dbReference>
<dbReference type="GO" id="GO:0016413">
    <property type="term" value="F:O-acetyltransferase activity"/>
    <property type="evidence" value="ECO:0007669"/>
    <property type="project" value="InterPro"/>
</dbReference>
<dbReference type="EMBL" id="JAKUCV010001528">
    <property type="protein sequence ID" value="KAJ4845952.1"/>
    <property type="molecule type" value="Genomic_DNA"/>
</dbReference>
<evidence type="ECO:0000313" key="3">
    <source>
        <dbReference type="EMBL" id="KAJ4845952.1"/>
    </source>
</evidence>
<dbReference type="InterPro" id="IPR029962">
    <property type="entry name" value="TBL"/>
</dbReference>
<keyword evidence="4" id="KW-1185">Reference proteome</keyword>
<organism evidence="3 4">
    <name type="scientific">Turnera subulata</name>
    <dbReference type="NCBI Taxonomy" id="218843"/>
    <lineage>
        <taxon>Eukaryota</taxon>
        <taxon>Viridiplantae</taxon>
        <taxon>Streptophyta</taxon>
        <taxon>Embryophyta</taxon>
        <taxon>Tracheophyta</taxon>
        <taxon>Spermatophyta</taxon>
        <taxon>Magnoliopsida</taxon>
        <taxon>eudicotyledons</taxon>
        <taxon>Gunneridae</taxon>
        <taxon>Pentapetalae</taxon>
        <taxon>rosids</taxon>
        <taxon>fabids</taxon>
        <taxon>Malpighiales</taxon>
        <taxon>Passifloraceae</taxon>
        <taxon>Turnera</taxon>
    </lineage>
</organism>
<reference evidence="3" key="2">
    <citation type="journal article" date="2023" name="Plants (Basel)">
        <title>Annotation of the Turnera subulata (Passifloraceae) Draft Genome Reveals the S-Locus Evolved after the Divergence of Turneroideae from Passifloroideae in a Stepwise Manner.</title>
        <authorList>
            <person name="Henning P.M."/>
            <person name="Roalson E.H."/>
            <person name="Mir W."/>
            <person name="McCubbin A.G."/>
            <person name="Shore J.S."/>
        </authorList>
    </citation>
    <scope>NUCLEOTIDE SEQUENCE</scope>
    <source>
        <strain evidence="3">F60SS</strain>
    </source>
</reference>
<comment type="caution">
    <text evidence="3">The sequence shown here is derived from an EMBL/GenBank/DDBJ whole genome shotgun (WGS) entry which is preliminary data.</text>
</comment>
<dbReference type="AlphaFoldDB" id="A0A9Q0G9Y6"/>
<gene>
    <name evidence="3" type="ORF">Tsubulata_046780</name>
</gene>
<protein>
    <recommendedName>
        <fullName evidence="2">Trichome birefringence-like C-terminal domain-containing protein</fullName>
    </recommendedName>
</protein>
<evidence type="ECO:0000259" key="2">
    <source>
        <dbReference type="Pfam" id="PF13839"/>
    </source>
</evidence>